<dbReference type="GO" id="GO:0016301">
    <property type="term" value="F:kinase activity"/>
    <property type="evidence" value="ECO:0007669"/>
    <property type="project" value="UniProtKB-KW"/>
</dbReference>
<comment type="function">
    <text evidence="1">Catalyzes the specific phosphorylation of 1,6-anhydro-N-acetylmuramic acid (anhMurNAc) with the simultaneous cleavage of the 1,6-anhydro ring, generating MurNAc-6-P. Is required for the utilization of anhMurNAc either imported from the medium or derived from its own cell wall murein, and thus plays a role in cell wall recycling.</text>
</comment>
<dbReference type="NCBIfam" id="NF007139">
    <property type="entry name" value="PRK09585.1-3"/>
    <property type="match status" value="1"/>
</dbReference>
<dbReference type="EC" id="2.7.1.170" evidence="1"/>
<dbReference type="PANTHER" id="PTHR30605:SF0">
    <property type="entry name" value="ANHYDRO-N-ACETYLMURAMIC ACID KINASE"/>
    <property type="match status" value="1"/>
</dbReference>
<dbReference type="Pfam" id="PF03702">
    <property type="entry name" value="AnmK"/>
    <property type="match status" value="1"/>
</dbReference>
<dbReference type="GO" id="GO:0097175">
    <property type="term" value="P:1,6-anhydro-N-acetyl-beta-muramic acid catabolic process"/>
    <property type="evidence" value="ECO:0007669"/>
    <property type="project" value="UniProtKB-UniRule"/>
</dbReference>
<keyword evidence="1" id="KW-0067">ATP-binding</keyword>
<comment type="catalytic activity">
    <reaction evidence="1">
        <text>1,6-anhydro-N-acetyl-beta-muramate + ATP + H2O = N-acetyl-D-muramate 6-phosphate + ADP + H(+)</text>
        <dbReference type="Rhea" id="RHEA:24952"/>
        <dbReference type="ChEBI" id="CHEBI:15377"/>
        <dbReference type="ChEBI" id="CHEBI:15378"/>
        <dbReference type="ChEBI" id="CHEBI:30616"/>
        <dbReference type="ChEBI" id="CHEBI:58690"/>
        <dbReference type="ChEBI" id="CHEBI:58722"/>
        <dbReference type="ChEBI" id="CHEBI:456216"/>
        <dbReference type="EC" id="2.7.1.170"/>
    </reaction>
</comment>
<dbReference type="SUPFAM" id="SSF53067">
    <property type="entry name" value="Actin-like ATPase domain"/>
    <property type="match status" value="1"/>
</dbReference>
<reference evidence="3" key="1">
    <citation type="submission" date="2016-10" db="EMBL/GenBank/DDBJ databases">
        <authorList>
            <person name="Varghese N."/>
            <person name="Submissions S."/>
        </authorList>
    </citation>
    <scope>NUCLEOTIDE SEQUENCE [LARGE SCALE GENOMIC DNA]</scope>
    <source>
        <strain evidence="3">DSM 18887</strain>
    </source>
</reference>
<dbReference type="GO" id="GO:0006040">
    <property type="term" value="P:amino sugar metabolic process"/>
    <property type="evidence" value="ECO:0007669"/>
    <property type="project" value="InterPro"/>
</dbReference>
<keyword evidence="1" id="KW-0119">Carbohydrate metabolism</keyword>
<comment type="pathway">
    <text evidence="1">Amino-sugar metabolism; 1,6-anhydro-N-acetylmuramate degradation.</text>
</comment>
<dbReference type="NCBIfam" id="NF007148">
    <property type="entry name" value="PRK09585.3-2"/>
    <property type="match status" value="1"/>
</dbReference>
<evidence type="ECO:0000313" key="2">
    <source>
        <dbReference type="EMBL" id="SER10861.1"/>
    </source>
</evidence>
<dbReference type="GO" id="GO:0009254">
    <property type="term" value="P:peptidoglycan turnover"/>
    <property type="evidence" value="ECO:0007669"/>
    <property type="project" value="UniProtKB-UniRule"/>
</dbReference>
<keyword evidence="1" id="KW-0808">Transferase</keyword>
<evidence type="ECO:0000256" key="1">
    <source>
        <dbReference type="HAMAP-Rule" id="MF_01270"/>
    </source>
</evidence>
<dbReference type="InterPro" id="IPR043129">
    <property type="entry name" value="ATPase_NBD"/>
</dbReference>
<gene>
    <name evidence="1" type="primary">anmK</name>
    <name evidence="2" type="ORF">SAMN03080615_03955</name>
</gene>
<dbReference type="InterPro" id="IPR005338">
    <property type="entry name" value="Anhydro_N_Ac-Mur_kinase"/>
</dbReference>
<dbReference type="EMBL" id="FOGB01000017">
    <property type="protein sequence ID" value="SER10861.1"/>
    <property type="molecule type" value="Genomic_DNA"/>
</dbReference>
<feature type="binding site" evidence="1">
    <location>
        <begin position="16"/>
        <end position="23"/>
    </location>
    <ligand>
        <name>ATP</name>
        <dbReference type="ChEBI" id="CHEBI:30616"/>
    </ligand>
</feature>
<sequence length="377" mass="41157">MNGSICAPIYIGLMSGTSLDSIDAVAVRFEPQFELLASHSEPIPSAIHAAILALLTPGDNEIERLGRLDLQLAELFASAVNNLISTHHLEQKQIAAIGSHGQTIRHRPEANFTLQIGDPNLIAERTGITTIGDFRRRDMAAGGQGAPLVPAFHNALFRHTTVNRVLVNIGGMANLTILEAAEDKPIRGYDTGPGNVLMDSWIMQHKHESYDRDGRWAARGKIVPQLLQQMLALPYFSEPAPKSTGREQFNRHWLEQKVNALAVSPPPEDVQATLLELTAVSIADAIKSHQLSDLQVFLCGGGSHNSRLKARLTELLEPHYLSTTAELNLDPDWVEAAAFAWLAYRTLNRLSGNIPEVTGAAGYRPLGTICWATQSPN</sequence>
<dbReference type="RefSeq" id="WP_245756636.1">
    <property type="nucleotide sequence ID" value="NZ_AP025284.1"/>
</dbReference>
<dbReference type="HAMAP" id="MF_01270">
    <property type="entry name" value="AnhMurNAc_kinase"/>
    <property type="match status" value="1"/>
</dbReference>
<keyword evidence="1" id="KW-0547">Nucleotide-binding</keyword>
<name>A0A1H9LH86_9GAMM</name>
<dbReference type="GO" id="GO:0005524">
    <property type="term" value="F:ATP binding"/>
    <property type="evidence" value="ECO:0007669"/>
    <property type="project" value="UniProtKB-UniRule"/>
</dbReference>
<accession>A0A1H9LH86</accession>
<proteinExistence type="inferred from homology"/>
<dbReference type="PANTHER" id="PTHR30605">
    <property type="entry name" value="ANHYDRO-N-ACETYLMURAMIC ACID KINASE"/>
    <property type="match status" value="1"/>
</dbReference>
<keyword evidence="3" id="KW-1185">Reference proteome</keyword>
<dbReference type="AlphaFoldDB" id="A0A1H9LH86"/>
<keyword evidence="1 2" id="KW-0418">Kinase</keyword>
<protein>
    <recommendedName>
        <fullName evidence="1">Anhydro-N-acetylmuramic acid kinase</fullName>
        <ecNumber evidence="1">2.7.1.170</ecNumber>
    </recommendedName>
    <alternativeName>
        <fullName evidence="1">AnhMurNAc kinase</fullName>
    </alternativeName>
</protein>
<comment type="similarity">
    <text evidence="1">Belongs to the anhydro-N-acetylmuramic acid kinase family.</text>
</comment>
<dbReference type="UniPathway" id="UPA00343"/>
<dbReference type="STRING" id="355243.SAMN03080615_03955"/>
<dbReference type="Proteomes" id="UP000198749">
    <property type="component" value="Unassembled WGS sequence"/>
</dbReference>
<organism evidence="2 3">
    <name type="scientific">Amphritea atlantica</name>
    <dbReference type="NCBI Taxonomy" id="355243"/>
    <lineage>
        <taxon>Bacteria</taxon>
        <taxon>Pseudomonadati</taxon>
        <taxon>Pseudomonadota</taxon>
        <taxon>Gammaproteobacteria</taxon>
        <taxon>Oceanospirillales</taxon>
        <taxon>Oceanospirillaceae</taxon>
        <taxon>Amphritea</taxon>
    </lineage>
</organism>
<dbReference type="Gene3D" id="3.30.420.40">
    <property type="match status" value="2"/>
</dbReference>
<comment type="pathway">
    <text evidence="1">Cell wall biogenesis; peptidoglycan recycling.</text>
</comment>
<dbReference type="CDD" id="cd24050">
    <property type="entry name" value="ASKHA_NBD_ANMK"/>
    <property type="match status" value="1"/>
</dbReference>
<evidence type="ECO:0000313" key="3">
    <source>
        <dbReference type="Proteomes" id="UP000198749"/>
    </source>
</evidence>
<dbReference type="UniPathway" id="UPA00544"/>
<dbReference type="GO" id="GO:0016773">
    <property type="term" value="F:phosphotransferase activity, alcohol group as acceptor"/>
    <property type="evidence" value="ECO:0007669"/>
    <property type="project" value="UniProtKB-UniRule"/>
</dbReference>